<dbReference type="InterPro" id="IPR040390">
    <property type="entry name" value="TIFY/JAZ"/>
</dbReference>
<dbReference type="AlphaFoldDB" id="A0A1U7ZIU5"/>
<feature type="compositionally biased region" description="Basic and acidic residues" evidence="3">
    <location>
        <begin position="86"/>
        <end position="98"/>
    </location>
</feature>
<keyword evidence="2" id="KW-0539">Nucleus</keyword>
<feature type="compositionally biased region" description="Low complexity" evidence="3">
    <location>
        <begin position="311"/>
        <end position="338"/>
    </location>
</feature>
<sequence>MSRAPDLTETGRFAGWRPVRGLTEKSNFTQTCSLLSQYIKEKGSLGDLSLGIGSSLDGKGSILTSSSSKPETMNLNLLPVLETQSDSDRNAPSREVKSMDLFPQQASFRVPNPPEDTTKKPDFRPATKEPEKAQMTIFYAGKVHVYDDFPADKAKELMVLASKGSAIQTPASGSIDTVSGKDQHNSVGLAPSNSSLIPASSTNNPNLGKDQHNSGGLAPSNSNLVPPSATNNPSQGKDQHNSGGLARSNSNLVPPSATNNPNQDRAQPQRPPQPSSSDLPIARRVSLHRFLEKRKDRIGAKVPYQVGNPGEGEAPSSSKPGSEAGSSGEKEGPSSSKPAEVGNSGEKEGPSGSNSKPDESRTWLGLGSQREAPSGSSRPEEGRTWLGLGSQGEAAPSSSNSKPPEGRSNAWLGLSSQARSPQ</sequence>
<keyword evidence="5" id="KW-1185">Reference proteome</keyword>
<proteinExistence type="inferred from homology"/>
<evidence type="ECO:0000256" key="3">
    <source>
        <dbReference type="SAM" id="MobiDB-lite"/>
    </source>
</evidence>
<feature type="domain" description="Tify" evidence="4">
    <location>
        <begin position="128"/>
        <end position="163"/>
    </location>
</feature>
<dbReference type="GO" id="GO:0005634">
    <property type="term" value="C:nucleus"/>
    <property type="evidence" value="ECO:0000318"/>
    <property type="project" value="GO_Central"/>
</dbReference>
<dbReference type="PANTHER" id="PTHR33077:SF148">
    <property type="entry name" value="PROTEIN TIFY"/>
    <property type="match status" value="1"/>
</dbReference>
<dbReference type="OrthoDB" id="1937734at2759"/>
<feature type="compositionally biased region" description="Basic and acidic residues" evidence="3">
    <location>
        <begin position="289"/>
        <end position="299"/>
    </location>
</feature>
<dbReference type="KEGG" id="nnu:104593386"/>
<gene>
    <name evidence="6" type="primary">LOC104593386</name>
</gene>
<evidence type="ECO:0000256" key="1">
    <source>
        <dbReference type="ARBA" id="ARBA00008614"/>
    </source>
</evidence>
<dbReference type="RefSeq" id="XP_010251469.1">
    <property type="nucleotide sequence ID" value="XM_010253167.2"/>
</dbReference>
<dbReference type="STRING" id="4432.A0A1U7ZIU5"/>
<feature type="region of interest" description="Disordered" evidence="3">
    <location>
        <begin position="167"/>
        <end position="422"/>
    </location>
</feature>
<keyword evidence="2" id="KW-1184">Jasmonic acid signaling pathway</keyword>
<feature type="compositionally biased region" description="Low complexity" evidence="3">
    <location>
        <begin position="259"/>
        <end position="268"/>
    </location>
</feature>
<dbReference type="GO" id="GO:2000022">
    <property type="term" value="P:regulation of jasmonic acid mediated signaling pathway"/>
    <property type="evidence" value="ECO:0000318"/>
    <property type="project" value="GO_Central"/>
</dbReference>
<evidence type="ECO:0000256" key="2">
    <source>
        <dbReference type="RuleBase" id="RU369065"/>
    </source>
</evidence>
<evidence type="ECO:0000259" key="4">
    <source>
        <dbReference type="PROSITE" id="PS51320"/>
    </source>
</evidence>
<dbReference type="GO" id="GO:0009611">
    <property type="term" value="P:response to wounding"/>
    <property type="evidence" value="ECO:0000318"/>
    <property type="project" value="GO_Central"/>
</dbReference>
<protein>
    <recommendedName>
        <fullName evidence="2">Protein TIFY</fullName>
    </recommendedName>
    <alternativeName>
        <fullName evidence="2">Jasmonate ZIM domain-containing protein</fullName>
    </alternativeName>
</protein>
<feature type="compositionally biased region" description="Basic and acidic residues" evidence="3">
    <location>
        <begin position="116"/>
        <end position="130"/>
    </location>
</feature>
<evidence type="ECO:0000313" key="5">
    <source>
        <dbReference type="Proteomes" id="UP000189703"/>
    </source>
</evidence>
<name>A0A1U7ZIU5_NELNU</name>
<dbReference type="Pfam" id="PF06200">
    <property type="entry name" value="tify"/>
    <property type="match status" value="1"/>
</dbReference>
<evidence type="ECO:0000313" key="6">
    <source>
        <dbReference type="RefSeq" id="XP_010251469.1"/>
    </source>
</evidence>
<dbReference type="SMART" id="SM00979">
    <property type="entry name" value="TIFY"/>
    <property type="match status" value="1"/>
</dbReference>
<feature type="compositionally biased region" description="Polar residues" evidence="3">
    <location>
        <begin position="191"/>
        <end position="206"/>
    </location>
</feature>
<feature type="region of interest" description="Disordered" evidence="3">
    <location>
        <begin position="79"/>
        <end position="130"/>
    </location>
</feature>
<accession>A0A1U7ZIU5</accession>
<dbReference type="InterPro" id="IPR010399">
    <property type="entry name" value="Tify_dom"/>
</dbReference>
<dbReference type="PROSITE" id="PS51320">
    <property type="entry name" value="TIFY"/>
    <property type="match status" value="1"/>
</dbReference>
<reference evidence="6" key="1">
    <citation type="submission" date="2025-08" db="UniProtKB">
        <authorList>
            <consortium name="RefSeq"/>
        </authorList>
    </citation>
    <scope>IDENTIFICATION</scope>
</reference>
<dbReference type="InterPro" id="IPR018467">
    <property type="entry name" value="CCT_CS"/>
</dbReference>
<comment type="similarity">
    <text evidence="1 2">Belongs to the TIFY/JAZ family.</text>
</comment>
<dbReference type="PANTHER" id="PTHR33077">
    <property type="entry name" value="PROTEIN TIFY 4A-RELATED-RELATED"/>
    <property type="match status" value="1"/>
</dbReference>
<organism evidence="5 6">
    <name type="scientific">Nelumbo nucifera</name>
    <name type="common">Sacred lotus</name>
    <dbReference type="NCBI Taxonomy" id="4432"/>
    <lineage>
        <taxon>Eukaryota</taxon>
        <taxon>Viridiplantae</taxon>
        <taxon>Streptophyta</taxon>
        <taxon>Embryophyta</taxon>
        <taxon>Tracheophyta</taxon>
        <taxon>Spermatophyta</taxon>
        <taxon>Magnoliopsida</taxon>
        <taxon>Proteales</taxon>
        <taxon>Nelumbonaceae</taxon>
        <taxon>Nelumbo</taxon>
    </lineage>
</organism>
<feature type="compositionally biased region" description="Polar residues" evidence="3">
    <location>
        <begin position="247"/>
        <end position="258"/>
    </location>
</feature>
<comment type="function">
    <text evidence="2">Repressor of jasmonate responses.</text>
</comment>
<dbReference type="FunCoup" id="A0A1U7ZIU5">
    <property type="interactions" value="1397"/>
</dbReference>
<dbReference type="InParanoid" id="A0A1U7ZIU5"/>
<dbReference type="Pfam" id="PF09425">
    <property type="entry name" value="Jas_motif"/>
    <property type="match status" value="1"/>
</dbReference>
<feature type="compositionally biased region" description="Polar residues" evidence="3">
    <location>
        <begin position="167"/>
        <end position="177"/>
    </location>
</feature>
<feature type="compositionally biased region" description="Polar residues" evidence="3">
    <location>
        <begin position="219"/>
        <end position="236"/>
    </location>
</feature>
<dbReference type="GeneID" id="104593386"/>
<dbReference type="Proteomes" id="UP000189703">
    <property type="component" value="Unplaced"/>
</dbReference>
<dbReference type="GO" id="GO:0031347">
    <property type="term" value="P:regulation of defense response"/>
    <property type="evidence" value="ECO:0000318"/>
    <property type="project" value="GO_Central"/>
</dbReference>
<comment type="domain">
    <text evidence="2">The jas domain is required for interaction with COI1.</text>
</comment>
<comment type="subcellular location">
    <subcellularLocation>
        <location evidence="2">Nucleus</location>
    </subcellularLocation>
</comment>